<dbReference type="InterPro" id="IPR046357">
    <property type="entry name" value="PPIase_dom_sf"/>
</dbReference>
<dbReference type="SUPFAM" id="SSF54534">
    <property type="entry name" value="FKBP-like"/>
    <property type="match status" value="1"/>
</dbReference>
<evidence type="ECO:0000256" key="5">
    <source>
        <dbReference type="ARBA" id="ARBA00023235"/>
    </source>
</evidence>
<feature type="chain" id="PRO_5038664547" description="peptidylprolyl isomerase" evidence="7">
    <location>
        <begin position="20"/>
        <end position="325"/>
    </location>
</feature>
<dbReference type="PROSITE" id="PS01096">
    <property type="entry name" value="PPIC_PPIASE_1"/>
    <property type="match status" value="1"/>
</dbReference>
<protein>
    <recommendedName>
        <fullName evidence="2">peptidylprolyl isomerase</fullName>
        <ecNumber evidence="2">5.2.1.8</ecNumber>
    </recommendedName>
</protein>
<dbReference type="EC" id="5.2.1.8" evidence="2"/>
<dbReference type="InterPro" id="IPR050245">
    <property type="entry name" value="PrsA_foldase"/>
</dbReference>
<evidence type="ECO:0000256" key="1">
    <source>
        <dbReference type="ARBA" id="ARBA00000971"/>
    </source>
</evidence>
<evidence type="ECO:0000256" key="7">
    <source>
        <dbReference type="SAM" id="SignalP"/>
    </source>
</evidence>
<proteinExistence type="predicted"/>
<reference evidence="9 10" key="1">
    <citation type="submission" date="2019-08" db="EMBL/GenBank/DDBJ databases">
        <title>Calorimonas adulescens gen. nov., sp. nov., an anaerobic thermophilic bacterium from Sakhalin hot spring.</title>
        <authorList>
            <person name="Khomyakova M.A."/>
            <person name="Merkel A.Y."/>
            <person name="Novikov A."/>
            <person name="Bonch-Osmolovskaya E.A."/>
            <person name="Slobodkin A.I."/>
        </authorList>
    </citation>
    <scope>NUCLEOTIDE SEQUENCE [LARGE SCALE GENOMIC DNA]</scope>
    <source>
        <strain evidence="9 10">A05MB</strain>
    </source>
</reference>
<feature type="signal peptide" evidence="7">
    <location>
        <begin position="1"/>
        <end position="19"/>
    </location>
</feature>
<accession>A0A5D8QB66</accession>
<organism evidence="9 10">
    <name type="scientific">Calorimonas adulescens</name>
    <dbReference type="NCBI Taxonomy" id="2606906"/>
    <lineage>
        <taxon>Bacteria</taxon>
        <taxon>Bacillati</taxon>
        <taxon>Bacillota</taxon>
        <taxon>Clostridia</taxon>
        <taxon>Thermoanaerobacterales</taxon>
        <taxon>Thermoanaerobacteraceae</taxon>
        <taxon>Calorimonas</taxon>
    </lineage>
</organism>
<evidence type="ECO:0000256" key="4">
    <source>
        <dbReference type="ARBA" id="ARBA00023110"/>
    </source>
</evidence>
<dbReference type="PROSITE" id="PS51257">
    <property type="entry name" value="PROKAR_LIPOPROTEIN"/>
    <property type="match status" value="1"/>
</dbReference>
<dbReference type="Proteomes" id="UP000322976">
    <property type="component" value="Unassembled WGS sequence"/>
</dbReference>
<comment type="caution">
    <text evidence="9">The sequence shown here is derived from an EMBL/GenBank/DDBJ whole genome shotgun (WGS) entry which is preliminary data.</text>
</comment>
<dbReference type="Pfam" id="PF13145">
    <property type="entry name" value="Rotamase_2"/>
    <property type="match status" value="1"/>
</dbReference>
<dbReference type="InterPro" id="IPR023058">
    <property type="entry name" value="PPIase_PpiC_CS"/>
</dbReference>
<feature type="domain" description="PpiC" evidence="8">
    <location>
        <begin position="186"/>
        <end position="276"/>
    </location>
</feature>
<gene>
    <name evidence="9" type="ORF">FWJ32_09335</name>
</gene>
<evidence type="ECO:0000256" key="6">
    <source>
        <dbReference type="PROSITE-ProRule" id="PRU00278"/>
    </source>
</evidence>
<dbReference type="SUPFAM" id="SSF109998">
    <property type="entry name" value="Triger factor/SurA peptide-binding domain-like"/>
    <property type="match status" value="1"/>
</dbReference>
<dbReference type="PANTHER" id="PTHR47245">
    <property type="entry name" value="PEPTIDYLPROLYL ISOMERASE"/>
    <property type="match status" value="1"/>
</dbReference>
<keyword evidence="5 6" id="KW-0413">Isomerase</keyword>
<keyword evidence="4 6" id="KW-0697">Rotamase</keyword>
<keyword evidence="3 7" id="KW-0732">Signal</keyword>
<keyword evidence="10" id="KW-1185">Reference proteome</keyword>
<sequence>MKKKILLLGLVFVLVMGLAACSSKPQDKVVATVNGEDIKKSAFDETLNNYKKSYEAQPNVDEKYWETESQGKKMIDILKENVLDEMIYETILNQQAKKNNIDVNSKEFQDELKSHIDSVKSAFGGDEKFKEYLDSQKVSEEFYTSLMRVQLLQYKLWEKTTADVKVTDEEVRQYFNQHQADYKTQPDTVTAAHILITDKAKAEEVLKKAKAGEDFAALAKQYSEDEATKDNGGSLGEFTYYEQPTEISIAAFALQPGEISSLIKANDGYHIIKVSDKKVYPVKPFDEVKAEIKDLVLSNKRDEKFSQLIEDWKTSADIKKYPENM</sequence>
<evidence type="ECO:0000259" key="8">
    <source>
        <dbReference type="PROSITE" id="PS50198"/>
    </source>
</evidence>
<dbReference type="InterPro" id="IPR027304">
    <property type="entry name" value="Trigger_fact/SurA_dom_sf"/>
</dbReference>
<evidence type="ECO:0000313" key="10">
    <source>
        <dbReference type="Proteomes" id="UP000322976"/>
    </source>
</evidence>
<dbReference type="GO" id="GO:0003755">
    <property type="term" value="F:peptidyl-prolyl cis-trans isomerase activity"/>
    <property type="evidence" value="ECO:0007669"/>
    <property type="project" value="UniProtKB-KW"/>
</dbReference>
<dbReference type="EMBL" id="VTPS01000014">
    <property type="protein sequence ID" value="TZE81374.1"/>
    <property type="molecule type" value="Genomic_DNA"/>
</dbReference>
<dbReference type="PROSITE" id="PS50198">
    <property type="entry name" value="PPIC_PPIASE_2"/>
    <property type="match status" value="1"/>
</dbReference>
<evidence type="ECO:0000313" key="9">
    <source>
        <dbReference type="EMBL" id="TZE81374.1"/>
    </source>
</evidence>
<dbReference type="InterPro" id="IPR000297">
    <property type="entry name" value="PPIase_PpiC"/>
</dbReference>
<dbReference type="AlphaFoldDB" id="A0A5D8QB66"/>
<dbReference type="RefSeq" id="WP_149545689.1">
    <property type="nucleotide sequence ID" value="NZ_VTPS01000014.1"/>
</dbReference>
<dbReference type="Pfam" id="PF13624">
    <property type="entry name" value="SurA_N_3"/>
    <property type="match status" value="1"/>
</dbReference>
<evidence type="ECO:0000256" key="2">
    <source>
        <dbReference type="ARBA" id="ARBA00013194"/>
    </source>
</evidence>
<evidence type="ECO:0000256" key="3">
    <source>
        <dbReference type="ARBA" id="ARBA00022729"/>
    </source>
</evidence>
<comment type="catalytic activity">
    <reaction evidence="1">
        <text>[protein]-peptidylproline (omega=180) = [protein]-peptidylproline (omega=0)</text>
        <dbReference type="Rhea" id="RHEA:16237"/>
        <dbReference type="Rhea" id="RHEA-COMP:10747"/>
        <dbReference type="Rhea" id="RHEA-COMP:10748"/>
        <dbReference type="ChEBI" id="CHEBI:83833"/>
        <dbReference type="ChEBI" id="CHEBI:83834"/>
        <dbReference type="EC" id="5.2.1.8"/>
    </reaction>
</comment>
<name>A0A5D8QB66_9THEO</name>
<dbReference type="PANTHER" id="PTHR47245:SF1">
    <property type="entry name" value="FOLDASE PROTEIN PRSA"/>
    <property type="match status" value="1"/>
</dbReference>
<dbReference type="Gene3D" id="1.10.4030.10">
    <property type="entry name" value="Porin chaperone SurA, peptide-binding domain"/>
    <property type="match status" value="1"/>
</dbReference>
<dbReference type="Gene3D" id="3.10.50.40">
    <property type="match status" value="1"/>
</dbReference>